<evidence type="ECO:0000256" key="3">
    <source>
        <dbReference type="ARBA" id="ARBA00022801"/>
    </source>
</evidence>
<evidence type="ECO:0000256" key="2">
    <source>
        <dbReference type="ARBA" id="ARBA00022670"/>
    </source>
</evidence>
<keyword evidence="5" id="KW-0812">Transmembrane</keyword>
<name>A0A0M0G0C2_9BACI</name>
<proteinExistence type="inferred from homology"/>
<dbReference type="SUPFAM" id="SSF50156">
    <property type="entry name" value="PDZ domain-like"/>
    <property type="match status" value="1"/>
</dbReference>
<feature type="transmembrane region" description="Helical" evidence="5">
    <location>
        <begin position="21"/>
        <end position="42"/>
    </location>
</feature>
<dbReference type="STRING" id="189381.GCA_900166615_00046"/>
<keyword evidence="5" id="KW-0472">Membrane</keyword>
<dbReference type="Pfam" id="PF13180">
    <property type="entry name" value="PDZ_2"/>
    <property type="match status" value="1"/>
</dbReference>
<feature type="domain" description="PDZ" evidence="6">
    <location>
        <begin position="294"/>
        <end position="397"/>
    </location>
</feature>
<evidence type="ECO:0000259" key="6">
    <source>
        <dbReference type="PROSITE" id="PS50106"/>
    </source>
</evidence>
<dbReference type="PATRIC" id="fig|189381.12.peg.3704"/>
<evidence type="ECO:0000313" key="7">
    <source>
        <dbReference type="EMBL" id="KON83264.1"/>
    </source>
</evidence>
<comment type="caution">
    <text evidence="7">The sequence shown here is derived from an EMBL/GenBank/DDBJ whole genome shotgun (WGS) entry which is preliminary data.</text>
</comment>
<dbReference type="PRINTS" id="PR00834">
    <property type="entry name" value="PROTEASES2C"/>
</dbReference>
<sequence>MGYYDQGPSSENRERRRRGGGGIFFSGLIGVIVGALLVLVAVPQLTGTDLFGSNNNANGVTTENKVDSAKTENVAVDVSSDVTKAVEKAGDSVVGISNIQSQSFWGQSGSDGSQTQEAGSGSGVIYKREGDKVLIVTNNHVIEGADQLEVTLSDGSKVKANARGADQWTDLAVIEIDGSNVKDSAIAKFGDSDKLKQGEPVIAIGNPLGLQFSGSVTQGIVSGVNRTIPVDINQDGVEDWNTEVIQTDAAINPGNSGGALVNISGQLVGINSMKIAQDAVEGIGLAIPINSAQPIIEDLEEHGEVKRPSMGITLQDVSEVSSYHQQETLKLPKDVKSGVLVRQVMPNSPAAQAKLKELDVIVELDGEKIESTVDLRKHLYTKKKVGDSMKVKFYRDGKLQEVTMKLTDESQL</sequence>
<dbReference type="Proteomes" id="UP000037405">
    <property type="component" value="Unassembled WGS sequence"/>
</dbReference>
<dbReference type="GO" id="GO:0006508">
    <property type="term" value="P:proteolysis"/>
    <property type="evidence" value="ECO:0007669"/>
    <property type="project" value="UniProtKB-KW"/>
</dbReference>
<evidence type="ECO:0000256" key="5">
    <source>
        <dbReference type="SAM" id="Phobius"/>
    </source>
</evidence>
<evidence type="ECO:0000256" key="1">
    <source>
        <dbReference type="ARBA" id="ARBA00010541"/>
    </source>
</evidence>
<organism evidence="7 8">
    <name type="scientific">Rossellomorea marisflavi</name>
    <dbReference type="NCBI Taxonomy" id="189381"/>
    <lineage>
        <taxon>Bacteria</taxon>
        <taxon>Bacillati</taxon>
        <taxon>Bacillota</taxon>
        <taxon>Bacilli</taxon>
        <taxon>Bacillales</taxon>
        <taxon>Bacillaceae</taxon>
        <taxon>Rossellomorea</taxon>
    </lineage>
</organism>
<dbReference type="RefSeq" id="WP_053429881.1">
    <property type="nucleotide sequence ID" value="NZ_JAMQJB010000005.1"/>
</dbReference>
<keyword evidence="4" id="KW-0720">Serine protease</keyword>
<dbReference type="Gene3D" id="2.30.42.10">
    <property type="match status" value="1"/>
</dbReference>
<gene>
    <name evidence="7" type="ORF">AF331_20815</name>
</gene>
<keyword evidence="8" id="KW-1185">Reference proteome</keyword>
<keyword evidence="3" id="KW-0378">Hydrolase</keyword>
<dbReference type="InterPro" id="IPR009003">
    <property type="entry name" value="Peptidase_S1_PA"/>
</dbReference>
<keyword evidence="5" id="KW-1133">Transmembrane helix</keyword>
<dbReference type="PROSITE" id="PS50106">
    <property type="entry name" value="PDZ"/>
    <property type="match status" value="1"/>
</dbReference>
<protein>
    <submittedName>
        <fullName evidence="7">Serine protease</fullName>
    </submittedName>
</protein>
<evidence type="ECO:0000256" key="4">
    <source>
        <dbReference type="ARBA" id="ARBA00022825"/>
    </source>
</evidence>
<dbReference type="EMBL" id="LGUE01000008">
    <property type="protein sequence ID" value="KON83264.1"/>
    <property type="molecule type" value="Genomic_DNA"/>
</dbReference>
<evidence type="ECO:0000313" key="8">
    <source>
        <dbReference type="Proteomes" id="UP000037405"/>
    </source>
</evidence>
<dbReference type="SMART" id="SM00228">
    <property type="entry name" value="PDZ"/>
    <property type="match status" value="1"/>
</dbReference>
<keyword evidence="2 7" id="KW-0645">Protease</keyword>
<dbReference type="InterPro" id="IPR001940">
    <property type="entry name" value="Peptidase_S1C"/>
</dbReference>
<dbReference type="Pfam" id="PF13365">
    <property type="entry name" value="Trypsin_2"/>
    <property type="match status" value="1"/>
</dbReference>
<dbReference type="OrthoDB" id="9758917at2"/>
<dbReference type="SUPFAM" id="SSF50494">
    <property type="entry name" value="Trypsin-like serine proteases"/>
    <property type="match status" value="1"/>
</dbReference>
<dbReference type="AlphaFoldDB" id="A0A0M0G0C2"/>
<dbReference type="PANTHER" id="PTHR22939">
    <property type="entry name" value="SERINE PROTEASE FAMILY S1C HTRA-RELATED"/>
    <property type="match status" value="1"/>
</dbReference>
<dbReference type="InterPro" id="IPR043504">
    <property type="entry name" value="Peptidase_S1_PA_chymotrypsin"/>
</dbReference>
<dbReference type="CDD" id="cd06781">
    <property type="entry name" value="cpPDZ_BsHtra-like"/>
    <property type="match status" value="1"/>
</dbReference>
<accession>A0A0M0G0C2</accession>
<dbReference type="PANTHER" id="PTHR22939:SF129">
    <property type="entry name" value="SERINE PROTEASE HTRA2, MITOCHONDRIAL"/>
    <property type="match status" value="1"/>
</dbReference>
<dbReference type="InterPro" id="IPR036034">
    <property type="entry name" value="PDZ_sf"/>
</dbReference>
<reference evidence="8" key="1">
    <citation type="submission" date="2015-07" db="EMBL/GenBank/DDBJ databases">
        <title>Fjat-14235 jcm11544.</title>
        <authorList>
            <person name="Liu B."/>
            <person name="Wang J."/>
            <person name="Zhu Y."/>
            <person name="Liu G."/>
            <person name="Chen Q."/>
            <person name="Chen Z."/>
            <person name="Lan J."/>
            <person name="Che J."/>
            <person name="Ge C."/>
            <person name="Shi H."/>
            <person name="Pan Z."/>
            <person name="Liu X."/>
        </authorList>
    </citation>
    <scope>NUCLEOTIDE SEQUENCE [LARGE SCALE GENOMIC DNA]</scope>
    <source>
        <strain evidence="8">JCM 11544</strain>
    </source>
</reference>
<dbReference type="GO" id="GO:0004252">
    <property type="term" value="F:serine-type endopeptidase activity"/>
    <property type="evidence" value="ECO:0007669"/>
    <property type="project" value="InterPro"/>
</dbReference>
<dbReference type="Gene3D" id="2.40.10.10">
    <property type="entry name" value="Trypsin-like serine proteases"/>
    <property type="match status" value="2"/>
</dbReference>
<dbReference type="InterPro" id="IPR001478">
    <property type="entry name" value="PDZ"/>
</dbReference>
<comment type="similarity">
    <text evidence="1">Belongs to the peptidase S1C family.</text>
</comment>